<reference evidence="1" key="2">
    <citation type="journal article" date="2020" name="Nat. Commun.">
        <title>Large-scale genome sequencing of mycorrhizal fungi provides insights into the early evolution of symbiotic traits.</title>
        <authorList>
            <person name="Miyauchi S."/>
            <person name="Kiss E."/>
            <person name="Kuo A."/>
            <person name="Drula E."/>
            <person name="Kohler A."/>
            <person name="Sanchez-Garcia M."/>
            <person name="Morin E."/>
            <person name="Andreopoulos B."/>
            <person name="Barry K.W."/>
            <person name="Bonito G."/>
            <person name="Buee M."/>
            <person name="Carver A."/>
            <person name="Chen C."/>
            <person name="Cichocki N."/>
            <person name="Clum A."/>
            <person name="Culley D."/>
            <person name="Crous P.W."/>
            <person name="Fauchery L."/>
            <person name="Girlanda M."/>
            <person name="Hayes R.D."/>
            <person name="Keri Z."/>
            <person name="LaButti K."/>
            <person name="Lipzen A."/>
            <person name="Lombard V."/>
            <person name="Magnuson J."/>
            <person name="Maillard F."/>
            <person name="Murat C."/>
            <person name="Nolan M."/>
            <person name="Ohm R.A."/>
            <person name="Pangilinan J."/>
            <person name="Pereira M.F."/>
            <person name="Perotto S."/>
            <person name="Peter M."/>
            <person name="Pfister S."/>
            <person name="Riley R."/>
            <person name="Sitrit Y."/>
            <person name="Stielow J.B."/>
            <person name="Szollosi G."/>
            <person name="Zifcakova L."/>
            <person name="Stursova M."/>
            <person name="Spatafora J.W."/>
            <person name="Tedersoo L."/>
            <person name="Vaario L.M."/>
            <person name="Yamada A."/>
            <person name="Yan M."/>
            <person name="Wang P."/>
            <person name="Xu J."/>
            <person name="Bruns T."/>
            <person name="Baldrian P."/>
            <person name="Vilgalys R."/>
            <person name="Dunand C."/>
            <person name="Henrissat B."/>
            <person name="Grigoriev I.V."/>
            <person name="Hibbett D."/>
            <person name="Nagy L.G."/>
            <person name="Martin F.M."/>
        </authorList>
    </citation>
    <scope>NUCLEOTIDE SEQUENCE</scope>
    <source>
        <strain evidence="1">P2</strain>
    </source>
</reference>
<sequence>MANALPASVHRSTSLPTFPRIPSPPLVVTKPCILPVKVQIESNMQFMIYPDRSPDGRVFRILSTDAPEVLSVSTTPKPVYLIHLREHRAQPPYALIWSRFRERSPEDGLEVAQFAQVASPYIKGSVIEVL</sequence>
<accession>A0ACB6Z2X6</accession>
<evidence type="ECO:0000313" key="1">
    <source>
        <dbReference type="EMBL" id="KAF9643874.1"/>
    </source>
</evidence>
<proteinExistence type="predicted"/>
<comment type="caution">
    <text evidence="1">The sequence shown here is derived from an EMBL/GenBank/DDBJ whole genome shotgun (WGS) entry which is preliminary data.</text>
</comment>
<organism evidence="1 2">
    <name type="scientific">Thelephora ganbajun</name>
    <name type="common">Ganba fungus</name>
    <dbReference type="NCBI Taxonomy" id="370292"/>
    <lineage>
        <taxon>Eukaryota</taxon>
        <taxon>Fungi</taxon>
        <taxon>Dikarya</taxon>
        <taxon>Basidiomycota</taxon>
        <taxon>Agaricomycotina</taxon>
        <taxon>Agaricomycetes</taxon>
        <taxon>Thelephorales</taxon>
        <taxon>Thelephoraceae</taxon>
        <taxon>Thelephora</taxon>
    </lineage>
</organism>
<dbReference type="EMBL" id="MU118178">
    <property type="protein sequence ID" value="KAF9643874.1"/>
    <property type="molecule type" value="Genomic_DNA"/>
</dbReference>
<reference evidence="1" key="1">
    <citation type="submission" date="2019-10" db="EMBL/GenBank/DDBJ databases">
        <authorList>
            <consortium name="DOE Joint Genome Institute"/>
            <person name="Kuo A."/>
            <person name="Miyauchi S."/>
            <person name="Kiss E."/>
            <person name="Drula E."/>
            <person name="Kohler A."/>
            <person name="Sanchez-Garcia M."/>
            <person name="Andreopoulos B."/>
            <person name="Barry K.W."/>
            <person name="Bonito G."/>
            <person name="Buee M."/>
            <person name="Carver A."/>
            <person name="Chen C."/>
            <person name="Cichocki N."/>
            <person name="Clum A."/>
            <person name="Culley D."/>
            <person name="Crous P.W."/>
            <person name="Fauchery L."/>
            <person name="Girlanda M."/>
            <person name="Hayes R."/>
            <person name="Keri Z."/>
            <person name="Labutti K."/>
            <person name="Lipzen A."/>
            <person name="Lombard V."/>
            <person name="Magnuson J."/>
            <person name="Maillard F."/>
            <person name="Morin E."/>
            <person name="Murat C."/>
            <person name="Nolan M."/>
            <person name="Ohm R."/>
            <person name="Pangilinan J."/>
            <person name="Pereira M."/>
            <person name="Perotto S."/>
            <person name="Peter M."/>
            <person name="Riley R."/>
            <person name="Sitrit Y."/>
            <person name="Stielow B."/>
            <person name="Szollosi G."/>
            <person name="Zifcakova L."/>
            <person name="Stursova M."/>
            <person name="Spatafora J.W."/>
            <person name="Tedersoo L."/>
            <person name="Vaario L.-M."/>
            <person name="Yamada A."/>
            <person name="Yan M."/>
            <person name="Wang P."/>
            <person name="Xu J."/>
            <person name="Bruns T."/>
            <person name="Baldrian P."/>
            <person name="Vilgalys R."/>
            <person name="Henrissat B."/>
            <person name="Grigoriev I.V."/>
            <person name="Hibbett D."/>
            <person name="Nagy L.G."/>
            <person name="Martin F.M."/>
        </authorList>
    </citation>
    <scope>NUCLEOTIDE SEQUENCE</scope>
    <source>
        <strain evidence="1">P2</strain>
    </source>
</reference>
<name>A0ACB6Z2X6_THEGA</name>
<dbReference type="Proteomes" id="UP000886501">
    <property type="component" value="Unassembled WGS sequence"/>
</dbReference>
<gene>
    <name evidence="1" type="ORF">BDM02DRAFT_3191106</name>
</gene>
<protein>
    <submittedName>
        <fullName evidence="1">Uncharacterized protein</fullName>
    </submittedName>
</protein>
<evidence type="ECO:0000313" key="2">
    <source>
        <dbReference type="Proteomes" id="UP000886501"/>
    </source>
</evidence>
<keyword evidence="2" id="KW-1185">Reference proteome</keyword>